<accession>A0ABD3Q727</accession>
<dbReference type="Proteomes" id="UP001516023">
    <property type="component" value="Unassembled WGS sequence"/>
</dbReference>
<feature type="region of interest" description="Disordered" evidence="2">
    <location>
        <begin position="26"/>
        <end position="343"/>
    </location>
</feature>
<evidence type="ECO:0000256" key="2">
    <source>
        <dbReference type="SAM" id="MobiDB-lite"/>
    </source>
</evidence>
<dbReference type="InterPro" id="IPR035979">
    <property type="entry name" value="RBD_domain_sf"/>
</dbReference>
<feature type="compositionally biased region" description="Basic and acidic residues" evidence="2">
    <location>
        <begin position="106"/>
        <end position="130"/>
    </location>
</feature>
<gene>
    <name evidence="4" type="ORF">HJC23_009539</name>
</gene>
<feature type="compositionally biased region" description="Basic residues" evidence="2">
    <location>
        <begin position="270"/>
        <end position="281"/>
    </location>
</feature>
<dbReference type="GO" id="GO:0003723">
    <property type="term" value="F:RNA binding"/>
    <property type="evidence" value="ECO:0007669"/>
    <property type="project" value="UniProtKB-UniRule"/>
</dbReference>
<dbReference type="InterPro" id="IPR012677">
    <property type="entry name" value="Nucleotide-bd_a/b_plait_sf"/>
</dbReference>
<evidence type="ECO:0000313" key="4">
    <source>
        <dbReference type="EMBL" id="KAL3795366.1"/>
    </source>
</evidence>
<feature type="compositionally biased region" description="Basic and acidic residues" evidence="2">
    <location>
        <begin position="156"/>
        <end position="171"/>
    </location>
</feature>
<dbReference type="InterPro" id="IPR006509">
    <property type="entry name" value="RBM39_SF"/>
</dbReference>
<dbReference type="SUPFAM" id="SSF54928">
    <property type="entry name" value="RNA-binding domain, RBD"/>
    <property type="match status" value="2"/>
</dbReference>
<evidence type="ECO:0000313" key="5">
    <source>
        <dbReference type="Proteomes" id="UP001516023"/>
    </source>
</evidence>
<dbReference type="EMBL" id="JABMIG020000072">
    <property type="protein sequence ID" value="KAL3795366.1"/>
    <property type="molecule type" value="Genomic_DNA"/>
</dbReference>
<comment type="caution">
    <text evidence="4">The sequence shown here is derived from an EMBL/GenBank/DDBJ whole genome shotgun (WGS) entry which is preliminary data.</text>
</comment>
<keyword evidence="5" id="KW-1185">Reference proteome</keyword>
<dbReference type="InterPro" id="IPR000504">
    <property type="entry name" value="RRM_dom"/>
</dbReference>
<feature type="compositionally biased region" description="Low complexity" evidence="2">
    <location>
        <begin position="131"/>
        <end position="145"/>
    </location>
</feature>
<dbReference type="PROSITE" id="PS50102">
    <property type="entry name" value="RRM"/>
    <property type="match status" value="2"/>
</dbReference>
<keyword evidence="1" id="KW-0694">RNA-binding</keyword>
<dbReference type="Gene3D" id="3.30.70.330">
    <property type="match status" value="2"/>
</dbReference>
<feature type="compositionally biased region" description="Basic residues" evidence="2">
    <location>
        <begin position="68"/>
        <end position="80"/>
    </location>
</feature>
<feature type="compositionally biased region" description="Basic and acidic residues" evidence="2">
    <location>
        <begin position="211"/>
        <end position="238"/>
    </location>
</feature>
<protein>
    <recommendedName>
        <fullName evidence="3">RRM domain-containing protein</fullName>
    </recommendedName>
</protein>
<feature type="compositionally biased region" description="Low complexity" evidence="2">
    <location>
        <begin position="253"/>
        <end position="267"/>
    </location>
</feature>
<dbReference type="PANTHER" id="PTHR48036">
    <property type="entry name" value="SPLICING FACTOR (PAD-1), PUTATIVE (AFU_ORTHOLOGUE AFUA_1G15810)-RELATED"/>
    <property type="match status" value="1"/>
</dbReference>
<feature type="domain" description="RRM" evidence="3">
    <location>
        <begin position="349"/>
        <end position="433"/>
    </location>
</feature>
<evidence type="ECO:0000256" key="1">
    <source>
        <dbReference type="PROSITE-ProRule" id="PRU00176"/>
    </source>
</evidence>
<sequence>MYSTLTQSGPWIPKSSSVKIIKISPDRQTRDEIASQHTKCNTKLRYAETETDKRMTDEESRLREILSKKKLIQKQFRRKKSGDLDGDAENDGDSPRSGGAATVGDRTSKDSQSERKEGESSNPHGDKEKPPASSSSIERPSSGLPAMKKIISENLELSKKSNDTKEINGRRGEKRPRRRRRRGRRHDERDYPPAHSYPIDSRSYYGGGGDNYDRRDFRDRQPRWRPPPRYDSRRDRYAPGRPNSRGRSRSYSRSRSVSYSRSRSPSPRDGHRRYSSSRSRSRSYSSSRSRSIDSRSDKNRRRHRPRSHSRSPEPKRSKSRGSSPSPESKKPRQDEELEPPIDESTKDIRTIFVSSLVMKATESDIRRYFRKFLDGPKWAVREVILLRDRRTGRHKGGCYVELATSAHVDKALSANGVVPDFQRFPISVKRSEAEKNDFGPFVPPSAVGTGGQAQYTPDGRKIEAQKVYVGSIDRGVTQAQLYALFSGFGPLEKVLLQMDTTTGISRGFAFLSYKDPKDANLAIQTMSGQLLAGKPL</sequence>
<organism evidence="4 5">
    <name type="scientific">Cyclotella cryptica</name>
    <dbReference type="NCBI Taxonomy" id="29204"/>
    <lineage>
        <taxon>Eukaryota</taxon>
        <taxon>Sar</taxon>
        <taxon>Stramenopiles</taxon>
        <taxon>Ochrophyta</taxon>
        <taxon>Bacillariophyta</taxon>
        <taxon>Coscinodiscophyceae</taxon>
        <taxon>Thalassiosirophycidae</taxon>
        <taxon>Stephanodiscales</taxon>
        <taxon>Stephanodiscaceae</taxon>
        <taxon>Cyclotella</taxon>
    </lineage>
</organism>
<dbReference type="Pfam" id="PF00076">
    <property type="entry name" value="RRM_1"/>
    <property type="match status" value="2"/>
</dbReference>
<name>A0ABD3Q727_9STRA</name>
<evidence type="ECO:0000259" key="3">
    <source>
        <dbReference type="PROSITE" id="PS50102"/>
    </source>
</evidence>
<dbReference type="AlphaFoldDB" id="A0ABD3Q727"/>
<feature type="domain" description="RRM" evidence="3">
    <location>
        <begin position="465"/>
        <end position="536"/>
    </location>
</feature>
<feature type="compositionally biased region" description="Basic residues" evidence="2">
    <location>
        <begin position="172"/>
        <end position="184"/>
    </location>
</feature>
<feature type="compositionally biased region" description="Basic and acidic residues" evidence="2">
    <location>
        <begin position="45"/>
        <end position="67"/>
    </location>
</feature>
<feature type="compositionally biased region" description="Basic residues" evidence="2">
    <location>
        <begin position="298"/>
        <end position="309"/>
    </location>
</feature>
<dbReference type="SMART" id="SM00360">
    <property type="entry name" value="RRM"/>
    <property type="match status" value="2"/>
</dbReference>
<reference evidence="4 5" key="1">
    <citation type="journal article" date="2020" name="G3 (Bethesda)">
        <title>Improved Reference Genome for Cyclotella cryptica CCMP332, a Model for Cell Wall Morphogenesis, Salinity Adaptation, and Lipid Production in Diatoms (Bacillariophyta).</title>
        <authorList>
            <person name="Roberts W.R."/>
            <person name="Downey K.M."/>
            <person name="Ruck E.C."/>
            <person name="Traller J.C."/>
            <person name="Alverson A.J."/>
        </authorList>
    </citation>
    <scope>NUCLEOTIDE SEQUENCE [LARGE SCALE GENOMIC DNA]</scope>
    <source>
        <strain evidence="4 5">CCMP332</strain>
    </source>
</reference>
<proteinExistence type="predicted"/>